<dbReference type="EMBL" id="BMAW01093760">
    <property type="protein sequence ID" value="GFS62036.1"/>
    <property type="molecule type" value="Genomic_DNA"/>
</dbReference>
<dbReference type="Proteomes" id="UP000887013">
    <property type="component" value="Unassembled WGS sequence"/>
</dbReference>
<gene>
    <name evidence="1" type="ORF">NPIL_262611</name>
</gene>
<dbReference type="AlphaFoldDB" id="A0A8X6MLA0"/>
<protein>
    <submittedName>
        <fullName evidence="1">Uncharacterized protein</fullName>
    </submittedName>
</protein>
<keyword evidence="2" id="KW-1185">Reference proteome</keyword>
<reference evidence="1" key="1">
    <citation type="submission" date="2020-08" db="EMBL/GenBank/DDBJ databases">
        <title>Multicomponent nature underlies the extraordinary mechanical properties of spider dragline silk.</title>
        <authorList>
            <person name="Kono N."/>
            <person name="Nakamura H."/>
            <person name="Mori M."/>
            <person name="Yoshida Y."/>
            <person name="Ohtoshi R."/>
            <person name="Malay A.D."/>
            <person name="Moran D.A.P."/>
            <person name="Tomita M."/>
            <person name="Numata K."/>
            <person name="Arakawa K."/>
        </authorList>
    </citation>
    <scope>NUCLEOTIDE SEQUENCE</scope>
</reference>
<name>A0A8X6MLA0_NEPPI</name>
<organism evidence="1 2">
    <name type="scientific">Nephila pilipes</name>
    <name type="common">Giant wood spider</name>
    <name type="synonym">Nephila maculata</name>
    <dbReference type="NCBI Taxonomy" id="299642"/>
    <lineage>
        <taxon>Eukaryota</taxon>
        <taxon>Metazoa</taxon>
        <taxon>Ecdysozoa</taxon>
        <taxon>Arthropoda</taxon>
        <taxon>Chelicerata</taxon>
        <taxon>Arachnida</taxon>
        <taxon>Araneae</taxon>
        <taxon>Araneomorphae</taxon>
        <taxon>Entelegynae</taxon>
        <taxon>Araneoidea</taxon>
        <taxon>Nephilidae</taxon>
        <taxon>Nephila</taxon>
    </lineage>
</organism>
<proteinExistence type="predicted"/>
<evidence type="ECO:0000313" key="2">
    <source>
        <dbReference type="Proteomes" id="UP000887013"/>
    </source>
</evidence>
<comment type="caution">
    <text evidence="1">The sequence shown here is derived from an EMBL/GenBank/DDBJ whole genome shotgun (WGS) entry which is preliminary data.</text>
</comment>
<evidence type="ECO:0000313" key="1">
    <source>
        <dbReference type="EMBL" id="GFS62036.1"/>
    </source>
</evidence>
<accession>A0A8X6MLA0</accession>
<sequence length="120" mass="13880">MYETPVASEALMLSFKVMYDNPSSVDTRVAKRNALLDKIFPKHITYHSLPRNGKETEIRSTEDSHSKIEYFMAITLIYSIPYMVGGLSKRRLLIYSIRFQSRSLLCSISTVSLKRQECYC</sequence>